<dbReference type="InterPro" id="IPR006674">
    <property type="entry name" value="HD_domain"/>
</dbReference>
<dbReference type="PANTHER" id="PTHR40202">
    <property type="match status" value="1"/>
</dbReference>
<dbReference type="EMBL" id="JAQQXP010000001">
    <property type="protein sequence ID" value="MDC8829354.1"/>
    <property type="molecule type" value="Genomic_DNA"/>
</dbReference>
<dbReference type="SUPFAM" id="SSF109604">
    <property type="entry name" value="HD-domain/PDEase-like"/>
    <property type="match status" value="1"/>
</dbReference>
<comment type="caution">
    <text evidence="2">The sequence shown here is derived from an EMBL/GenBank/DDBJ whole genome shotgun (WGS) entry which is preliminary data.</text>
</comment>
<evidence type="ECO:0000259" key="1">
    <source>
        <dbReference type="Pfam" id="PF01966"/>
    </source>
</evidence>
<sequence length="188" mass="21107">MTLQEALSHIQQLFIRYGNETYEEDCTQLQHAQQSATLALEWGLDEELALAAFLHDIGHFLAQDSQLPDFDSYGYASHDELGAAFLASCGFSARLCMLVAEHVNVKRYLASVDPEYLANLSHASTMTLRQQGGPMTPLECEQYAKNNLLNDIVMLRKLDDSGKLPAMECPALDEWMLRIEQHLTAQSQ</sequence>
<dbReference type="InterPro" id="IPR052567">
    <property type="entry name" value="OP_Dioxygenase"/>
</dbReference>
<dbReference type="Pfam" id="PF01966">
    <property type="entry name" value="HD"/>
    <property type="match status" value="1"/>
</dbReference>
<dbReference type="InterPro" id="IPR003607">
    <property type="entry name" value="HD/PDEase_dom"/>
</dbReference>
<gene>
    <name evidence="2" type="ORF">OIK42_01140</name>
</gene>
<feature type="domain" description="HD" evidence="1">
    <location>
        <begin position="31"/>
        <end position="106"/>
    </location>
</feature>
<dbReference type="CDD" id="cd00077">
    <property type="entry name" value="HDc"/>
    <property type="match status" value="1"/>
</dbReference>
<reference evidence="2 3" key="1">
    <citation type="submission" date="2022-10" db="EMBL/GenBank/DDBJ databases">
        <title>Alteromonas sp. chi3 Genome sequencing.</title>
        <authorList>
            <person name="Park S."/>
        </authorList>
    </citation>
    <scope>NUCLEOTIDE SEQUENCE [LARGE SCALE GENOMIC DNA]</scope>
    <source>
        <strain evidence="3">chi3</strain>
    </source>
</reference>
<accession>A0ABT5KX58</accession>
<dbReference type="Proteomes" id="UP001218788">
    <property type="component" value="Unassembled WGS sequence"/>
</dbReference>
<dbReference type="NCBIfam" id="TIGR00277">
    <property type="entry name" value="HDIG"/>
    <property type="match status" value="1"/>
</dbReference>
<dbReference type="PANTHER" id="PTHR40202:SF1">
    <property type="entry name" value="HD DOMAIN-CONTAINING PROTEIN"/>
    <property type="match status" value="1"/>
</dbReference>
<keyword evidence="3" id="KW-1185">Reference proteome</keyword>
<evidence type="ECO:0000313" key="3">
    <source>
        <dbReference type="Proteomes" id="UP001218788"/>
    </source>
</evidence>
<dbReference type="InterPro" id="IPR006675">
    <property type="entry name" value="HDIG_dom"/>
</dbReference>
<evidence type="ECO:0000313" key="2">
    <source>
        <dbReference type="EMBL" id="MDC8829354.1"/>
    </source>
</evidence>
<organism evidence="2 3">
    <name type="scientific">Alteromonas gilva</name>
    <dbReference type="NCBI Taxonomy" id="2987522"/>
    <lineage>
        <taxon>Bacteria</taxon>
        <taxon>Pseudomonadati</taxon>
        <taxon>Pseudomonadota</taxon>
        <taxon>Gammaproteobacteria</taxon>
        <taxon>Alteromonadales</taxon>
        <taxon>Alteromonadaceae</taxon>
        <taxon>Alteromonas/Salinimonas group</taxon>
        <taxon>Alteromonas</taxon>
    </lineage>
</organism>
<dbReference type="RefSeq" id="WP_273637717.1">
    <property type="nucleotide sequence ID" value="NZ_JAQQXP010000001.1"/>
</dbReference>
<dbReference type="Gene3D" id="1.10.3210.10">
    <property type="entry name" value="Hypothetical protein af1432"/>
    <property type="match status" value="1"/>
</dbReference>
<proteinExistence type="predicted"/>
<protein>
    <submittedName>
        <fullName evidence="2">HDIG domain-containing protein</fullName>
    </submittedName>
</protein>
<name>A0ABT5KX58_9ALTE</name>